<organism evidence="3 4">
    <name type="scientific">Calocera viscosa (strain TUFC12733)</name>
    <dbReference type="NCBI Taxonomy" id="1330018"/>
    <lineage>
        <taxon>Eukaryota</taxon>
        <taxon>Fungi</taxon>
        <taxon>Dikarya</taxon>
        <taxon>Basidiomycota</taxon>
        <taxon>Agaricomycotina</taxon>
        <taxon>Dacrymycetes</taxon>
        <taxon>Dacrymycetales</taxon>
        <taxon>Dacrymycetaceae</taxon>
        <taxon>Calocera</taxon>
    </lineage>
</organism>
<sequence>MLQQCGLRELPLEALRHALPRNPKVEGIEWGLLSNVLNPAFNGLPGTAAYNPKEHEDVIFAALVAVFQAGKQVCEDKGCDPCPAVYVTRPTRAPGPSDLDKPDKTRPDGQFVPSAGFVPGTTTSTKGDQTSWLKTNVMLEAKVDELKDLDHKMGRQNTEQAIWGLGHALYTCLARRWSWGITIEGTTVRIWLAHRGGAFVSTPFHLIQERNVFMDVFMRLAYGSPNELGWDTGMQPLDDAHLRDDALARARQFWQTRPAEDGSQSMDPMSIYIDEKRYILIALISDGRARPIRGSGCRVFVAYPYPDTGHEITAQSVVIKIVWRHTGRESEGVIYKKIIKAIEDSGQSVVEASKYLVPVIAHSELSLPLSETIMKGVDTSAAQLVHVPDYIQVDRRPESIGTPPMSTPNSETLQGRRPLIPKPEFTPTDRVCSAYVMANIDGQVAKPLHHEGLMDKACSGIADVTMGLKMLALAEMNHRDMSVANILIGEDGHARLSDNECAKPANAEASSAGDMTSLQRMRLVRGHGCSWRPMRTARTSPSAITRATIWRAFCASRYTCSSCPHPRLAFLRPRRNNRMMPL</sequence>
<dbReference type="Gene3D" id="1.10.510.10">
    <property type="entry name" value="Transferase(Phosphotransferase) domain 1"/>
    <property type="match status" value="1"/>
</dbReference>
<dbReference type="Proteomes" id="UP000076738">
    <property type="component" value="Unassembled WGS sequence"/>
</dbReference>
<dbReference type="InterPro" id="IPR011009">
    <property type="entry name" value="Kinase-like_dom_sf"/>
</dbReference>
<evidence type="ECO:0000313" key="4">
    <source>
        <dbReference type="Proteomes" id="UP000076738"/>
    </source>
</evidence>
<dbReference type="InterPro" id="IPR008266">
    <property type="entry name" value="Tyr_kinase_AS"/>
</dbReference>
<accession>A0A167GGV6</accession>
<protein>
    <recommendedName>
        <fullName evidence="2">Fungal-type protein kinase domain-containing protein</fullName>
    </recommendedName>
</protein>
<dbReference type="InterPro" id="IPR040976">
    <property type="entry name" value="Pkinase_fungal"/>
</dbReference>
<reference evidence="3 4" key="1">
    <citation type="journal article" date="2016" name="Mol. Biol. Evol.">
        <title>Comparative Genomics of Early-Diverging Mushroom-Forming Fungi Provides Insights into the Origins of Lignocellulose Decay Capabilities.</title>
        <authorList>
            <person name="Nagy L.G."/>
            <person name="Riley R."/>
            <person name="Tritt A."/>
            <person name="Adam C."/>
            <person name="Daum C."/>
            <person name="Floudas D."/>
            <person name="Sun H."/>
            <person name="Yadav J.S."/>
            <person name="Pangilinan J."/>
            <person name="Larsson K.H."/>
            <person name="Matsuura K."/>
            <person name="Barry K."/>
            <person name="Labutti K."/>
            <person name="Kuo R."/>
            <person name="Ohm R.A."/>
            <person name="Bhattacharya S.S."/>
            <person name="Shirouzu T."/>
            <person name="Yoshinaga Y."/>
            <person name="Martin F.M."/>
            <person name="Grigoriev I.V."/>
            <person name="Hibbett D.S."/>
        </authorList>
    </citation>
    <scope>NUCLEOTIDE SEQUENCE [LARGE SCALE GENOMIC DNA]</scope>
    <source>
        <strain evidence="3 4">TUFC12733</strain>
    </source>
</reference>
<dbReference type="AlphaFoldDB" id="A0A167GGV6"/>
<dbReference type="Pfam" id="PF17667">
    <property type="entry name" value="Pkinase_fungal"/>
    <property type="match status" value="1"/>
</dbReference>
<dbReference type="SUPFAM" id="SSF56112">
    <property type="entry name" value="Protein kinase-like (PK-like)"/>
    <property type="match status" value="1"/>
</dbReference>
<evidence type="ECO:0000259" key="2">
    <source>
        <dbReference type="Pfam" id="PF17667"/>
    </source>
</evidence>
<dbReference type="EMBL" id="KV417339">
    <property type="protein sequence ID" value="KZO90544.1"/>
    <property type="molecule type" value="Genomic_DNA"/>
</dbReference>
<dbReference type="STRING" id="1330018.A0A167GGV6"/>
<dbReference type="OrthoDB" id="3260094at2759"/>
<gene>
    <name evidence="3" type="ORF">CALVIDRAFT_390967</name>
</gene>
<keyword evidence="4" id="KW-1185">Reference proteome</keyword>
<dbReference type="GO" id="GO:0004672">
    <property type="term" value="F:protein kinase activity"/>
    <property type="evidence" value="ECO:0007669"/>
    <property type="project" value="InterPro"/>
</dbReference>
<feature type="domain" description="Fungal-type protein kinase" evidence="2">
    <location>
        <begin position="125"/>
        <end position="491"/>
    </location>
</feature>
<dbReference type="PROSITE" id="PS00109">
    <property type="entry name" value="PROTEIN_KINASE_TYR"/>
    <property type="match status" value="1"/>
</dbReference>
<evidence type="ECO:0000313" key="3">
    <source>
        <dbReference type="EMBL" id="KZO90544.1"/>
    </source>
</evidence>
<name>A0A167GGV6_CALVF</name>
<feature type="region of interest" description="Disordered" evidence="1">
    <location>
        <begin position="396"/>
        <end position="422"/>
    </location>
</feature>
<evidence type="ECO:0000256" key="1">
    <source>
        <dbReference type="SAM" id="MobiDB-lite"/>
    </source>
</evidence>
<proteinExistence type="predicted"/>